<reference evidence="1" key="1">
    <citation type="submission" date="2022-12" db="EMBL/GenBank/DDBJ databases">
        <title>Genome Sequence of Lasiodiplodia mahajangana.</title>
        <authorList>
            <person name="Buettner E."/>
        </authorList>
    </citation>
    <scope>NUCLEOTIDE SEQUENCE</scope>
    <source>
        <strain evidence="1">VT137</strain>
    </source>
</reference>
<dbReference type="Proteomes" id="UP001153332">
    <property type="component" value="Unassembled WGS sequence"/>
</dbReference>
<keyword evidence="2" id="KW-1185">Reference proteome</keyword>
<evidence type="ECO:0000313" key="2">
    <source>
        <dbReference type="Proteomes" id="UP001153332"/>
    </source>
</evidence>
<name>A0ACC2JMI7_9PEZI</name>
<organism evidence="1 2">
    <name type="scientific">Lasiodiplodia mahajangana</name>
    <dbReference type="NCBI Taxonomy" id="1108764"/>
    <lineage>
        <taxon>Eukaryota</taxon>
        <taxon>Fungi</taxon>
        <taxon>Dikarya</taxon>
        <taxon>Ascomycota</taxon>
        <taxon>Pezizomycotina</taxon>
        <taxon>Dothideomycetes</taxon>
        <taxon>Dothideomycetes incertae sedis</taxon>
        <taxon>Botryosphaeriales</taxon>
        <taxon>Botryosphaeriaceae</taxon>
        <taxon>Lasiodiplodia</taxon>
    </lineage>
</organism>
<gene>
    <name evidence="1" type="ORF">O1611_g5161</name>
</gene>
<sequence>MSQQKPIIYITGGPGCGITDFGKRLAAQFNFYYICLEDCRRTLLEQLHAGVPWLSDDIRQCINENREVTSELYSDYETVPIVIQLYNEIINGTRGWTSSLAIAIIEEEISKMNAEEESDVRYRAIMIDGHPLTAGNVSAEVVARYQDRYAGLIIAISSPAEVAQRRYIDRIKTPSDDEDRFRARIRLVARVLSEFLKNMSGNKIYFEYEKNMTMDEAYHELVVQLREAEVWQRLTKDKTGDKPAKTEDKSA</sequence>
<accession>A0ACC2JMI7</accession>
<evidence type="ECO:0000313" key="1">
    <source>
        <dbReference type="EMBL" id="KAJ8128473.1"/>
    </source>
</evidence>
<proteinExistence type="predicted"/>
<comment type="caution">
    <text evidence="1">The sequence shown here is derived from an EMBL/GenBank/DDBJ whole genome shotgun (WGS) entry which is preliminary data.</text>
</comment>
<protein>
    <submittedName>
        <fullName evidence="1">Uncharacterized protein</fullName>
    </submittedName>
</protein>
<dbReference type="EMBL" id="JAPUUL010001056">
    <property type="protein sequence ID" value="KAJ8128473.1"/>
    <property type="molecule type" value="Genomic_DNA"/>
</dbReference>